<evidence type="ECO:0000256" key="11">
    <source>
        <dbReference type="ARBA" id="ARBA00023160"/>
    </source>
</evidence>
<dbReference type="PANTHER" id="PTHR11712:SF306">
    <property type="entry name" value="3-OXOACYL-[ACYL-CARRIER-PROTEIN] SYNTHASE 1"/>
    <property type="match status" value="1"/>
</dbReference>
<evidence type="ECO:0000256" key="3">
    <source>
        <dbReference type="ARBA" id="ARBA00008467"/>
    </source>
</evidence>
<dbReference type="RefSeq" id="WP_164132156.1">
    <property type="nucleotide sequence ID" value="NZ_JAAGOX010000053.1"/>
</dbReference>
<evidence type="ECO:0000256" key="10">
    <source>
        <dbReference type="ARBA" id="ARBA00023098"/>
    </source>
</evidence>
<comment type="pathway">
    <text evidence="2">Lipid metabolism; fatty acid biosynthesis.</text>
</comment>
<keyword evidence="8 18" id="KW-0808">Transferase</keyword>
<evidence type="ECO:0000256" key="8">
    <source>
        <dbReference type="ARBA" id="ARBA00022679"/>
    </source>
</evidence>
<name>A0A6B2NUP6_9RHOB</name>
<sequence length="409" mass="42619">MRRVVVTGLGIVSSIGVNAEEVTASLRAGRSGIEACPEMAEHGFRSQIAGTLKIDVKEHVDKRTLRFMGPGAAYAHIAMSQAIADSGLTEDDIVNPRTGLVAGSGGPSTSAMLAAHQAVLSSGATKRIGPFAVPKCMCSTISANLATAFRIKGLNYSITSACSTSLHCIGNAAEQIMMGKQDVMFAGGGEELDWTLSCLFDAMGAMSSKYNDTPEKASRAFDQDRDGFVISGGGGIVVLEELEHALARGAKIYAEVTGYAATSDGHDMVAPSGEGGERAMRLAVSTLPEDRKISYINAHGTSTPVGDLGEVEAVRRVFGEGRVPPISSTKSMTGHAQGAAGALEAIFCLLMLEHDFITPSINVETLAEGIRPGEVATKYVENAGLDSVMTNSFGFGGTNGSMVLSKFRG</sequence>
<evidence type="ECO:0000256" key="13">
    <source>
        <dbReference type="ARBA" id="ARBA00039450"/>
    </source>
</evidence>
<dbReference type="Gene3D" id="3.40.47.10">
    <property type="match status" value="2"/>
</dbReference>
<dbReference type="InterPro" id="IPR014031">
    <property type="entry name" value="Ketoacyl_synth_C"/>
</dbReference>
<dbReference type="InterPro" id="IPR016039">
    <property type="entry name" value="Thiolase-like"/>
</dbReference>
<evidence type="ECO:0000256" key="1">
    <source>
        <dbReference type="ARBA" id="ARBA00004496"/>
    </source>
</evidence>
<evidence type="ECO:0000313" key="20">
    <source>
        <dbReference type="EMBL" id="NDW47148.1"/>
    </source>
</evidence>
<evidence type="ECO:0000256" key="7">
    <source>
        <dbReference type="ARBA" id="ARBA00022516"/>
    </source>
</evidence>
<comment type="subcellular location">
    <subcellularLocation>
        <location evidence="1">Cytoplasm</location>
    </subcellularLocation>
</comment>
<comment type="subunit">
    <text evidence="4">Homodimer.</text>
</comment>
<keyword evidence="7" id="KW-0444">Lipid biosynthesis</keyword>
<evidence type="ECO:0000256" key="16">
    <source>
        <dbReference type="ARBA" id="ARBA00048121"/>
    </source>
</evidence>
<keyword evidence="10" id="KW-0443">Lipid metabolism</keyword>
<dbReference type="PROSITE" id="PS52004">
    <property type="entry name" value="KS3_2"/>
    <property type="match status" value="1"/>
</dbReference>
<dbReference type="Pfam" id="PF02801">
    <property type="entry name" value="Ketoacyl-synt_C"/>
    <property type="match status" value="1"/>
</dbReference>
<dbReference type="EMBL" id="JAAGOX010000053">
    <property type="protein sequence ID" value="NDW47148.1"/>
    <property type="molecule type" value="Genomic_DNA"/>
</dbReference>
<comment type="similarity">
    <text evidence="3 18">Belongs to the thiolase-like superfamily. Beta-ketoacyl-ACP synthases family.</text>
</comment>
<evidence type="ECO:0000256" key="15">
    <source>
        <dbReference type="ARBA" id="ARBA00042143"/>
    </source>
</evidence>
<dbReference type="PANTHER" id="PTHR11712">
    <property type="entry name" value="POLYKETIDE SYNTHASE-RELATED"/>
    <property type="match status" value="1"/>
</dbReference>
<evidence type="ECO:0000256" key="4">
    <source>
        <dbReference type="ARBA" id="ARBA00011738"/>
    </source>
</evidence>
<dbReference type="AlphaFoldDB" id="A0A6B2NUP6"/>
<dbReference type="FunFam" id="3.40.47.10:FF:000006">
    <property type="entry name" value="3-oxoacyl-[acyl-carrier-protein] synthase I"/>
    <property type="match status" value="1"/>
</dbReference>
<proteinExistence type="inferred from homology"/>
<dbReference type="InterPro" id="IPR000794">
    <property type="entry name" value="Beta-ketoacyl_synthase"/>
</dbReference>
<evidence type="ECO:0000259" key="19">
    <source>
        <dbReference type="PROSITE" id="PS52004"/>
    </source>
</evidence>
<protein>
    <recommendedName>
        <fullName evidence="13">3-oxoacyl-[acyl-carrier-protein] synthase 1</fullName>
        <ecNumber evidence="5">2.3.1.41</ecNumber>
    </recommendedName>
    <alternativeName>
        <fullName evidence="14">3-oxoacyl-[acyl-carrier-protein] synthase I</fullName>
    </alternativeName>
    <alternativeName>
        <fullName evidence="15">Beta-ketoacyl-ACP synthase I</fullName>
    </alternativeName>
</protein>
<keyword evidence="11" id="KW-0275">Fatty acid biosynthesis</keyword>
<organism evidence="20">
    <name type="scientific">Ruegeria sp. PrR005</name>
    <dbReference type="NCBI Taxonomy" id="2706882"/>
    <lineage>
        <taxon>Bacteria</taxon>
        <taxon>Pseudomonadati</taxon>
        <taxon>Pseudomonadota</taxon>
        <taxon>Alphaproteobacteria</taxon>
        <taxon>Rhodobacterales</taxon>
        <taxon>Roseobacteraceae</taxon>
        <taxon>Ruegeria</taxon>
    </lineage>
</organism>
<dbReference type="SUPFAM" id="SSF53901">
    <property type="entry name" value="Thiolase-like"/>
    <property type="match status" value="2"/>
</dbReference>
<evidence type="ECO:0000256" key="17">
    <source>
        <dbReference type="ARBA" id="ARBA00048506"/>
    </source>
</evidence>
<dbReference type="InterPro" id="IPR020841">
    <property type="entry name" value="PKS_Beta-ketoAc_synthase_dom"/>
</dbReference>
<gene>
    <name evidence="20" type="primary">fabB</name>
    <name evidence="20" type="ORF">G0P99_19550</name>
</gene>
<dbReference type="GO" id="GO:0005829">
    <property type="term" value="C:cytosol"/>
    <property type="evidence" value="ECO:0007669"/>
    <property type="project" value="TreeGrafter"/>
</dbReference>
<evidence type="ECO:0000256" key="14">
    <source>
        <dbReference type="ARBA" id="ARBA00041620"/>
    </source>
</evidence>
<dbReference type="NCBIfam" id="NF005935">
    <property type="entry name" value="PRK07967.1"/>
    <property type="match status" value="1"/>
</dbReference>
<keyword evidence="6" id="KW-0963">Cytoplasm</keyword>
<evidence type="ECO:0000256" key="5">
    <source>
        <dbReference type="ARBA" id="ARBA00013191"/>
    </source>
</evidence>
<comment type="catalytic activity">
    <reaction evidence="16">
        <text>(3Z)-decenoyl-[ACP] + malonyl-[ACP] + H(+) = 3-oxo-(5Z)-dodecenoyl-[ACP] + holo-[ACP] + CO2</text>
        <dbReference type="Rhea" id="RHEA:54940"/>
        <dbReference type="Rhea" id="RHEA-COMP:9623"/>
        <dbReference type="Rhea" id="RHEA-COMP:9685"/>
        <dbReference type="Rhea" id="RHEA-COMP:9927"/>
        <dbReference type="Rhea" id="RHEA-COMP:14042"/>
        <dbReference type="ChEBI" id="CHEBI:15378"/>
        <dbReference type="ChEBI" id="CHEBI:16526"/>
        <dbReference type="ChEBI" id="CHEBI:64479"/>
        <dbReference type="ChEBI" id="CHEBI:78449"/>
        <dbReference type="ChEBI" id="CHEBI:78798"/>
        <dbReference type="ChEBI" id="CHEBI:138410"/>
    </reaction>
    <physiologicalReaction direction="left-to-right" evidence="16">
        <dbReference type="Rhea" id="RHEA:54941"/>
    </physiologicalReaction>
</comment>
<dbReference type="EC" id="2.3.1.41" evidence="5"/>
<comment type="caution">
    <text evidence="20">The sequence shown here is derived from an EMBL/GenBank/DDBJ whole genome shotgun (WGS) entry which is preliminary data.</text>
</comment>
<accession>A0A6B2NUP6</accession>
<dbReference type="PROSITE" id="PS00606">
    <property type="entry name" value="KS3_1"/>
    <property type="match status" value="1"/>
</dbReference>
<keyword evidence="9" id="KW-0276">Fatty acid metabolism</keyword>
<dbReference type="SMART" id="SM00825">
    <property type="entry name" value="PKS_KS"/>
    <property type="match status" value="1"/>
</dbReference>
<evidence type="ECO:0000256" key="18">
    <source>
        <dbReference type="RuleBase" id="RU003694"/>
    </source>
</evidence>
<dbReference type="InterPro" id="IPR014030">
    <property type="entry name" value="Ketoacyl_synth_N"/>
</dbReference>
<comment type="catalytic activity">
    <reaction evidence="17">
        <text>a fatty acyl-[ACP] + malonyl-[ACP] + H(+) = a 3-oxoacyl-[ACP] + holo-[ACP] + CO2</text>
        <dbReference type="Rhea" id="RHEA:22836"/>
        <dbReference type="Rhea" id="RHEA-COMP:9623"/>
        <dbReference type="Rhea" id="RHEA-COMP:9685"/>
        <dbReference type="Rhea" id="RHEA-COMP:9916"/>
        <dbReference type="Rhea" id="RHEA-COMP:14125"/>
        <dbReference type="ChEBI" id="CHEBI:15378"/>
        <dbReference type="ChEBI" id="CHEBI:16526"/>
        <dbReference type="ChEBI" id="CHEBI:64479"/>
        <dbReference type="ChEBI" id="CHEBI:78449"/>
        <dbReference type="ChEBI" id="CHEBI:78776"/>
        <dbReference type="ChEBI" id="CHEBI:138651"/>
        <dbReference type="EC" id="2.3.1.41"/>
    </reaction>
    <physiologicalReaction direction="left-to-right" evidence="17">
        <dbReference type="Rhea" id="RHEA:22837"/>
    </physiologicalReaction>
</comment>
<reference evidence="20" key="1">
    <citation type="submission" date="2020-02" db="EMBL/GenBank/DDBJ databases">
        <title>Delineation of the pyrene-degrading pathway in Roseobacter clade bacteria by genomic analysis.</title>
        <authorList>
            <person name="Zhou H."/>
            <person name="Wang H."/>
        </authorList>
    </citation>
    <scope>NUCLEOTIDE SEQUENCE</scope>
    <source>
        <strain evidence="20">PrR005</strain>
    </source>
</reference>
<dbReference type="GO" id="GO:0004315">
    <property type="term" value="F:3-oxoacyl-[acyl-carrier-protein] synthase activity"/>
    <property type="evidence" value="ECO:0007669"/>
    <property type="project" value="UniProtKB-EC"/>
</dbReference>
<dbReference type="Pfam" id="PF00109">
    <property type="entry name" value="ketoacyl-synt"/>
    <property type="match status" value="1"/>
</dbReference>
<dbReference type="NCBIfam" id="NF005589">
    <property type="entry name" value="PRK07314.1"/>
    <property type="match status" value="1"/>
</dbReference>
<evidence type="ECO:0000256" key="9">
    <source>
        <dbReference type="ARBA" id="ARBA00022832"/>
    </source>
</evidence>
<keyword evidence="12 20" id="KW-0012">Acyltransferase</keyword>
<evidence type="ECO:0000256" key="2">
    <source>
        <dbReference type="ARBA" id="ARBA00005194"/>
    </source>
</evidence>
<dbReference type="GO" id="GO:0006633">
    <property type="term" value="P:fatty acid biosynthetic process"/>
    <property type="evidence" value="ECO:0007669"/>
    <property type="project" value="UniProtKB-KW"/>
</dbReference>
<feature type="domain" description="Ketosynthase family 3 (KS3)" evidence="19">
    <location>
        <begin position="1"/>
        <end position="406"/>
    </location>
</feature>
<evidence type="ECO:0000256" key="6">
    <source>
        <dbReference type="ARBA" id="ARBA00022490"/>
    </source>
</evidence>
<evidence type="ECO:0000256" key="12">
    <source>
        <dbReference type="ARBA" id="ARBA00023315"/>
    </source>
</evidence>
<dbReference type="InterPro" id="IPR018201">
    <property type="entry name" value="Ketoacyl_synth_AS"/>
</dbReference>
<dbReference type="CDD" id="cd00834">
    <property type="entry name" value="KAS_I_II"/>
    <property type="match status" value="1"/>
</dbReference>